<sequence>MTPPIISPLHASKNLQRLVAFAIAHGWSVTRTPGGHIKFTKIGRGSIFTSSTASDYRSGPKATARLRRADRTSSQHSQETI</sequence>
<evidence type="ECO:0000256" key="1">
    <source>
        <dbReference type="SAM" id="MobiDB-lite"/>
    </source>
</evidence>
<dbReference type="EMBL" id="CP014135">
    <property type="protein sequence ID" value="AMB86051.1"/>
    <property type="molecule type" value="Genomic_DNA"/>
</dbReference>
<proteinExistence type="predicted"/>
<reference evidence="2 3" key="1">
    <citation type="submission" date="2016-01" db="EMBL/GenBank/DDBJ databases">
        <authorList>
            <person name="McClelland M."/>
            <person name="Jain A."/>
            <person name="Saraogi P."/>
            <person name="Mendelson R."/>
            <person name="Westerman R."/>
            <person name="SanMiguel P."/>
            <person name="Csonka L."/>
        </authorList>
    </citation>
    <scope>NUCLEOTIDE SEQUENCE [LARGE SCALE GENOMIC DNA]</scope>
    <source>
        <strain evidence="2 3">NCPPB 2472</strain>
    </source>
</reference>
<evidence type="ECO:0000313" key="2">
    <source>
        <dbReference type="EMBL" id="AMB86051.1"/>
    </source>
</evidence>
<accession>A0A0X1T211</accession>
<name>A0A0X1T211_PSEAA</name>
<dbReference type="KEGG" id="pagb:AWM79_12385"/>
<dbReference type="STRING" id="46677.AWM79_12385"/>
<dbReference type="AlphaFoldDB" id="A0A0X1T211"/>
<keyword evidence="3" id="KW-1185">Reference proteome</keyword>
<feature type="region of interest" description="Disordered" evidence="1">
    <location>
        <begin position="50"/>
        <end position="81"/>
    </location>
</feature>
<organism evidence="2 3">
    <name type="scientific">Pseudomonas agarici</name>
    <dbReference type="NCBI Taxonomy" id="46677"/>
    <lineage>
        <taxon>Bacteria</taxon>
        <taxon>Pseudomonadati</taxon>
        <taxon>Pseudomonadota</taxon>
        <taxon>Gammaproteobacteria</taxon>
        <taxon>Pseudomonadales</taxon>
        <taxon>Pseudomonadaceae</taxon>
        <taxon>Pseudomonas</taxon>
    </lineage>
</organism>
<dbReference type="RefSeq" id="WP_060782968.1">
    <property type="nucleotide sequence ID" value="NZ_CP014135.1"/>
</dbReference>
<dbReference type="Proteomes" id="UP000063229">
    <property type="component" value="Chromosome"/>
</dbReference>
<protein>
    <submittedName>
        <fullName evidence="2">Cobyrinic acid a,c-diamide synthase</fullName>
    </submittedName>
</protein>
<evidence type="ECO:0000313" key="3">
    <source>
        <dbReference type="Proteomes" id="UP000063229"/>
    </source>
</evidence>
<gene>
    <name evidence="2" type="ORF">AWM79_12385</name>
</gene>